<gene>
    <name evidence="5" type="ORF">CEY16_11085</name>
</gene>
<dbReference type="NCBIfam" id="NF002017">
    <property type="entry name" value="PRK00823.1-2"/>
    <property type="match status" value="1"/>
</dbReference>
<organism evidence="5 6">
    <name type="scientific">Halalkalibacillus sediminis</name>
    <dbReference type="NCBI Taxonomy" id="2018042"/>
    <lineage>
        <taxon>Bacteria</taxon>
        <taxon>Bacillati</taxon>
        <taxon>Bacillota</taxon>
        <taxon>Bacilli</taxon>
        <taxon>Bacillales</taxon>
        <taxon>Bacillaceae</taxon>
        <taxon>Halalkalibacillus</taxon>
    </lineage>
</organism>
<evidence type="ECO:0000256" key="4">
    <source>
        <dbReference type="ARBA" id="ARBA00023239"/>
    </source>
</evidence>
<reference evidence="5 6" key="1">
    <citation type="submission" date="2017-06" db="EMBL/GenBank/DDBJ databases">
        <title>the draft geome sequence of Illustriluteabacillus marina B3227.</title>
        <authorList>
            <person name="He R.-H."/>
            <person name="Du Z.-J."/>
        </authorList>
    </citation>
    <scope>NUCLEOTIDE SEQUENCE [LARGE SCALE GENOMIC DNA]</scope>
    <source>
        <strain evidence="5 6">B3227</strain>
    </source>
</reference>
<evidence type="ECO:0000313" key="5">
    <source>
        <dbReference type="EMBL" id="PKR77274.1"/>
    </source>
</evidence>
<dbReference type="CDD" id="cd00488">
    <property type="entry name" value="PCD_DCoH"/>
    <property type="match status" value="1"/>
</dbReference>
<dbReference type="SUPFAM" id="SSF55248">
    <property type="entry name" value="PCD-like"/>
    <property type="match status" value="1"/>
</dbReference>
<comment type="catalytic activity">
    <reaction evidence="1">
        <text>(4aS,6R)-4a-hydroxy-L-erythro-5,6,7,8-tetrahydrobiopterin = (6R)-L-erythro-6,7-dihydrobiopterin + H2O</text>
        <dbReference type="Rhea" id="RHEA:11920"/>
        <dbReference type="ChEBI" id="CHEBI:15377"/>
        <dbReference type="ChEBI" id="CHEBI:15642"/>
        <dbReference type="ChEBI" id="CHEBI:43120"/>
        <dbReference type="EC" id="4.2.1.96"/>
    </reaction>
</comment>
<dbReference type="AlphaFoldDB" id="A0A2I0QSJ2"/>
<name>A0A2I0QSJ2_9BACI</name>
<evidence type="ECO:0000313" key="6">
    <source>
        <dbReference type="Proteomes" id="UP000243524"/>
    </source>
</evidence>
<dbReference type="EMBL" id="PJNH01000003">
    <property type="protein sequence ID" value="PKR77274.1"/>
    <property type="molecule type" value="Genomic_DNA"/>
</dbReference>
<dbReference type="PANTHER" id="PTHR12599">
    <property type="entry name" value="PTERIN-4-ALPHA-CARBINOLAMINE DEHYDRATASE"/>
    <property type="match status" value="1"/>
</dbReference>
<dbReference type="InterPro" id="IPR036428">
    <property type="entry name" value="PCD_sf"/>
</dbReference>
<proteinExistence type="inferred from homology"/>
<dbReference type="Gene3D" id="3.30.1360.20">
    <property type="entry name" value="Transcriptional coactivator/pterin dehydratase"/>
    <property type="match status" value="1"/>
</dbReference>
<dbReference type="RefSeq" id="WP_101332102.1">
    <property type="nucleotide sequence ID" value="NZ_PJNH01000003.1"/>
</dbReference>
<keyword evidence="4" id="KW-0456">Lyase</keyword>
<dbReference type="EC" id="4.2.1.96" evidence="3"/>
<dbReference type="Proteomes" id="UP000243524">
    <property type="component" value="Unassembled WGS sequence"/>
</dbReference>
<keyword evidence="6" id="KW-1185">Reference proteome</keyword>
<accession>A0A2I0QSJ2</accession>
<dbReference type="PANTHER" id="PTHR12599:SF0">
    <property type="entry name" value="PTERIN-4-ALPHA-CARBINOLAMINE DEHYDRATASE"/>
    <property type="match status" value="1"/>
</dbReference>
<protein>
    <recommendedName>
        <fullName evidence="3">4a-hydroxytetrahydrobiopterin dehydratase</fullName>
        <ecNumber evidence="3">4.2.1.96</ecNumber>
    </recommendedName>
</protein>
<dbReference type="InterPro" id="IPR001533">
    <property type="entry name" value="Pterin_deHydtase"/>
</dbReference>
<evidence type="ECO:0000256" key="1">
    <source>
        <dbReference type="ARBA" id="ARBA00001554"/>
    </source>
</evidence>
<dbReference type="GO" id="GO:0006729">
    <property type="term" value="P:tetrahydrobiopterin biosynthetic process"/>
    <property type="evidence" value="ECO:0007669"/>
    <property type="project" value="InterPro"/>
</dbReference>
<dbReference type="Pfam" id="PF01329">
    <property type="entry name" value="Pterin_4a"/>
    <property type="match status" value="1"/>
</dbReference>
<dbReference type="GO" id="GO:0008124">
    <property type="term" value="F:4-alpha-hydroxytetrahydrobiopterin dehydratase activity"/>
    <property type="evidence" value="ECO:0007669"/>
    <property type="project" value="UniProtKB-EC"/>
</dbReference>
<sequence length="98" mass="11883">MERLSDEQIEQELDKLPEWKLVDEKWIRRRYKFENYLHGIEFVSGVAAYSEGQQHHPNIAIDYKVVTLKISSWEKRGLTDLDFEMAHHFDELYEQKEK</sequence>
<comment type="similarity">
    <text evidence="2">Belongs to the pterin-4-alpha-carbinolamine dehydratase family.</text>
</comment>
<evidence type="ECO:0000256" key="3">
    <source>
        <dbReference type="ARBA" id="ARBA00013252"/>
    </source>
</evidence>
<dbReference type="OrthoDB" id="9800108at2"/>
<evidence type="ECO:0000256" key="2">
    <source>
        <dbReference type="ARBA" id="ARBA00006472"/>
    </source>
</evidence>
<comment type="caution">
    <text evidence="5">The sequence shown here is derived from an EMBL/GenBank/DDBJ whole genome shotgun (WGS) entry which is preliminary data.</text>
</comment>